<name>U6F5C5_LACHE</name>
<dbReference type="HOGENOM" id="CLU_222184_0_0_9"/>
<evidence type="ECO:0000259" key="1">
    <source>
        <dbReference type="Pfam" id="PF09851"/>
    </source>
</evidence>
<gene>
    <name evidence="2" type="ORF">LHCIRMBIA951_00307</name>
</gene>
<organism evidence="2 3">
    <name type="scientific">Lactobacillus helveticus CIRM-BIA 951</name>
    <dbReference type="NCBI Taxonomy" id="1226334"/>
    <lineage>
        <taxon>Bacteria</taxon>
        <taxon>Bacillati</taxon>
        <taxon>Bacillota</taxon>
        <taxon>Bacilli</taxon>
        <taxon>Lactobacillales</taxon>
        <taxon>Lactobacillaceae</taxon>
        <taxon>Lactobacillus</taxon>
    </lineage>
</organism>
<proteinExistence type="predicted"/>
<evidence type="ECO:0000313" key="3">
    <source>
        <dbReference type="Proteomes" id="UP000017248"/>
    </source>
</evidence>
<protein>
    <recommendedName>
        <fullName evidence="1">SHOCT domain-containing protein</fullName>
    </recommendedName>
</protein>
<reference evidence="2" key="1">
    <citation type="submission" date="2013-09" db="EMBL/GenBank/DDBJ databases">
        <title>Draft Genome Sequence of five Lactobacillus helveticus strains CIRM-BIA 101T, 103, 104, 951 and 953 isolated from milk product.</title>
        <authorList>
            <person name="Valence F."/>
            <person name="Chuat V."/>
            <person name="Ma L."/>
            <person name="Creno S."/>
            <person name="Falentin H."/>
            <person name="Lortal S."/>
            <person name="Bizet C."/>
            <person name="Clermont D."/>
            <person name="Loux V."/>
            <person name="Bouchier C."/>
            <person name="Cousin S."/>
        </authorList>
    </citation>
    <scope>NUCLEOTIDE SEQUENCE [LARGE SCALE GENOMIC DNA]</scope>
    <source>
        <strain evidence="2">CIRM-BIA 951</strain>
    </source>
</reference>
<sequence>MLDQGILTEEEFQAKKK</sequence>
<accession>U6F5C5</accession>
<dbReference type="STRING" id="1587.ALV80_04090"/>
<evidence type="ECO:0000313" key="2">
    <source>
        <dbReference type="EMBL" id="CDI59387.1"/>
    </source>
</evidence>
<feature type="domain" description="SHOCT" evidence="1">
    <location>
        <begin position="1"/>
        <end position="17"/>
    </location>
</feature>
<dbReference type="EMBL" id="CBUK010000179">
    <property type="protein sequence ID" value="CDI59387.1"/>
    <property type="molecule type" value="Genomic_DNA"/>
</dbReference>
<comment type="caution">
    <text evidence="2">The sequence shown here is derived from an EMBL/GenBank/DDBJ whole genome shotgun (WGS) entry which is preliminary data.</text>
</comment>
<dbReference type="InterPro" id="IPR018649">
    <property type="entry name" value="SHOCT"/>
</dbReference>
<dbReference type="Pfam" id="PF09851">
    <property type="entry name" value="SHOCT"/>
    <property type="match status" value="1"/>
</dbReference>
<dbReference type="Proteomes" id="UP000017248">
    <property type="component" value="Unassembled WGS sequence"/>
</dbReference>
<dbReference type="AlphaFoldDB" id="U6F5C5"/>
<keyword evidence="3" id="KW-1185">Reference proteome</keyword>